<gene>
    <name evidence="1" type="ORF">ABIE19_001615</name>
</gene>
<keyword evidence="2" id="KW-1185">Reference proteome</keyword>
<accession>A0ABV2RCG1</accession>
<evidence type="ECO:0000313" key="2">
    <source>
        <dbReference type="Proteomes" id="UP001549313"/>
    </source>
</evidence>
<sequence>MGPFALDFGAVASFAEMGGGLSLKARLLLAESLPVAEGWVVKGLSRENEE</sequence>
<evidence type="ECO:0000313" key="1">
    <source>
        <dbReference type="EMBL" id="MET4683685.1"/>
    </source>
</evidence>
<organism evidence="1 2">
    <name type="scientific">Brevundimonas faecalis</name>
    <dbReference type="NCBI Taxonomy" id="947378"/>
    <lineage>
        <taxon>Bacteria</taxon>
        <taxon>Pseudomonadati</taxon>
        <taxon>Pseudomonadota</taxon>
        <taxon>Alphaproteobacteria</taxon>
        <taxon>Caulobacterales</taxon>
        <taxon>Caulobacteraceae</taxon>
        <taxon>Brevundimonas</taxon>
    </lineage>
</organism>
<reference evidence="1 2" key="1">
    <citation type="submission" date="2024-06" db="EMBL/GenBank/DDBJ databases">
        <title>Sorghum-associated microbial communities from plants grown in Nebraska, USA.</title>
        <authorList>
            <person name="Schachtman D."/>
        </authorList>
    </citation>
    <scope>NUCLEOTIDE SEQUENCE [LARGE SCALE GENOMIC DNA]</scope>
    <source>
        <strain evidence="1 2">2814</strain>
    </source>
</reference>
<dbReference type="Proteomes" id="UP001549313">
    <property type="component" value="Unassembled WGS sequence"/>
</dbReference>
<dbReference type="RefSeq" id="WP_354088643.1">
    <property type="nucleotide sequence ID" value="NZ_JBEPTF010000002.1"/>
</dbReference>
<comment type="caution">
    <text evidence="1">The sequence shown here is derived from an EMBL/GenBank/DDBJ whole genome shotgun (WGS) entry which is preliminary data.</text>
</comment>
<name>A0ABV2RCG1_9CAUL</name>
<dbReference type="EMBL" id="JBEPTF010000002">
    <property type="protein sequence ID" value="MET4683685.1"/>
    <property type="molecule type" value="Genomic_DNA"/>
</dbReference>
<proteinExistence type="predicted"/>
<protein>
    <submittedName>
        <fullName evidence="1">Uncharacterized protein</fullName>
    </submittedName>
</protein>